<dbReference type="SUPFAM" id="SSF117892">
    <property type="entry name" value="Band 7/SPFH domain"/>
    <property type="match status" value="1"/>
</dbReference>
<dbReference type="InterPro" id="IPR001972">
    <property type="entry name" value="Stomatin_HflK_fam"/>
</dbReference>
<evidence type="ECO:0000256" key="3">
    <source>
        <dbReference type="ARBA" id="ARBA00023128"/>
    </source>
</evidence>
<dbReference type="InterPro" id="IPR036013">
    <property type="entry name" value="Band_7/SPFH_dom_sf"/>
</dbReference>
<accession>A0A6A1UY06</accession>
<protein>
    <recommendedName>
        <fullName evidence="5">Band 7 domain-containing protein</fullName>
    </recommendedName>
</protein>
<dbReference type="InterPro" id="IPR001107">
    <property type="entry name" value="Band_7"/>
</dbReference>
<dbReference type="EMBL" id="RXIC02000025">
    <property type="protein sequence ID" value="KAB1205249.1"/>
    <property type="molecule type" value="Genomic_DNA"/>
</dbReference>
<name>A0A6A1UY06_9ROSI</name>
<dbReference type="Proteomes" id="UP000516437">
    <property type="component" value="Chromosome 7"/>
</dbReference>
<dbReference type="Pfam" id="PF16200">
    <property type="entry name" value="Band_7_C"/>
    <property type="match status" value="1"/>
</dbReference>
<evidence type="ECO:0000313" key="7">
    <source>
        <dbReference type="Proteomes" id="UP000516437"/>
    </source>
</evidence>
<feature type="compositionally biased region" description="Polar residues" evidence="4">
    <location>
        <begin position="392"/>
        <end position="403"/>
    </location>
</feature>
<dbReference type="InterPro" id="IPR032435">
    <property type="entry name" value="STML2-like_C"/>
</dbReference>
<dbReference type="AlphaFoldDB" id="A0A6A1UY06"/>
<comment type="similarity">
    <text evidence="2">Belongs to the band 7/mec-2 family.</text>
</comment>
<dbReference type="SMART" id="SM00244">
    <property type="entry name" value="PHB"/>
    <property type="match status" value="1"/>
</dbReference>
<evidence type="ECO:0000256" key="4">
    <source>
        <dbReference type="SAM" id="MobiDB-lite"/>
    </source>
</evidence>
<dbReference type="FunFam" id="3.30.479.30:FF:000004">
    <property type="entry name" value="Putative membrane protease family, stomatin"/>
    <property type="match status" value="1"/>
</dbReference>
<evidence type="ECO:0000259" key="5">
    <source>
        <dbReference type="SMART" id="SM00244"/>
    </source>
</evidence>
<gene>
    <name evidence="6" type="ORF">CJ030_MR7G012115</name>
</gene>
<organism evidence="6 7">
    <name type="scientific">Morella rubra</name>
    <name type="common">Chinese bayberry</name>
    <dbReference type="NCBI Taxonomy" id="262757"/>
    <lineage>
        <taxon>Eukaryota</taxon>
        <taxon>Viridiplantae</taxon>
        <taxon>Streptophyta</taxon>
        <taxon>Embryophyta</taxon>
        <taxon>Tracheophyta</taxon>
        <taxon>Spermatophyta</taxon>
        <taxon>Magnoliopsida</taxon>
        <taxon>eudicotyledons</taxon>
        <taxon>Gunneridae</taxon>
        <taxon>Pentapetalae</taxon>
        <taxon>rosids</taxon>
        <taxon>fabids</taxon>
        <taxon>Fagales</taxon>
        <taxon>Myricaceae</taxon>
        <taxon>Morella</taxon>
    </lineage>
</organism>
<dbReference type="PANTHER" id="PTHR43327:SF10">
    <property type="entry name" value="STOMATIN-LIKE PROTEIN 2, MITOCHONDRIAL"/>
    <property type="match status" value="1"/>
</dbReference>
<evidence type="ECO:0000256" key="1">
    <source>
        <dbReference type="ARBA" id="ARBA00004173"/>
    </source>
</evidence>
<comment type="caution">
    <text evidence="6">The sequence shown here is derived from an EMBL/GenBank/DDBJ whole genome shotgun (WGS) entry which is preliminary data.</text>
</comment>
<reference evidence="6 7" key="1">
    <citation type="journal article" date="2019" name="Plant Biotechnol. J.">
        <title>The red bayberry genome and genetic basis of sex determination.</title>
        <authorList>
            <person name="Jia H.M."/>
            <person name="Jia H.J."/>
            <person name="Cai Q.L."/>
            <person name="Wang Y."/>
            <person name="Zhao H.B."/>
            <person name="Yang W.F."/>
            <person name="Wang G.Y."/>
            <person name="Li Y.H."/>
            <person name="Zhan D.L."/>
            <person name="Shen Y.T."/>
            <person name="Niu Q.F."/>
            <person name="Chang L."/>
            <person name="Qiu J."/>
            <person name="Zhao L."/>
            <person name="Xie H.B."/>
            <person name="Fu W.Y."/>
            <person name="Jin J."/>
            <person name="Li X.W."/>
            <person name="Jiao Y."/>
            <person name="Zhou C.C."/>
            <person name="Tu T."/>
            <person name="Chai C.Y."/>
            <person name="Gao J.L."/>
            <person name="Fan L.J."/>
            <person name="van de Weg E."/>
            <person name="Wang J.Y."/>
            <person name="Gao Z.S."/>
        </authorList>
    </citation>
    <scope>NUCLEOTIDE SEQUENCE [LARGE SCALE GENOMIC DNA]</scope>
    <source>
        <tissue evidence="6">Leaves</tissue>
    </source>
</reference>
<dbReference type="GO" id="GO:0005739">
    <property type="term" value="C:mitochondrion"/>
    <property type="evidence" value="ECO:0007669"/>
    <property type="project" value="UniProtKB-SubCell"/>
</dbReference>
<dbReference type="PRINTS" id="PR00721">
    <property type="entry name" value="STOMATIN"/>
</dbReference>
<dbReference type="PANTHER" id="PTHR43327">
    <property type="entry name" value="STOMATIN-LIKE PROTEIN 2, MITOCHONDRIAL"/>
    <property type="match status" value="1"/>
</dbReference>
<dbReference type="InterPro" id="IPR050710">
    <property type="entry name" value="Band7/mec-2_domain"/>
</dbReference>
<dbReference type="GO" id="GO:0005886">
    <property type="term" value="C:plasma membrane"/>
    <property type="evidence" value="ECO:0007669"/>
    <property type="project" value="UniProtKB-ARBA"/>
</dbReference>
<dbReference type="Pfam" id="PF01145">
    <property type="entry name" value="Band_7"/>
    <property type="match status" value="1"/>
</dbReference>
<dbReference type="GO" id="GO:0007005">
    <property type="term" value="P:mitochondrion organization"/>
    <property type="evidence" value="ECO:0007669"/>
    <property type="project" value="TreeGrafter"/>
</dbReference>
<evidence type="ECO:0000313" key="6">
    <source>
        <dbReference type="EMBL" id="KAB1205249.1"/>
    </source>
</evidence>
<sequence length="448" mass="48572">MSVWKANSARSLRHLIQSNIQGTTSRPLSTSSASLILKQTARPSSRASTLPQSPFSSTIPVRFLRTGRGDPGSYEITPPVNWGVRIVPEKKAFVIERFGKYVKTLPSGIHFLIPLVDRIAYVHSLKEEAIPIPDQSAITKDNVNILIDGVLYIKIVDPKLASYGVENPIFAVIQLAQTTMRSELGKITLDKTFEERDTLNEKIVESINVAAKDWGLQCLRYEINCFTSFLLPSGDISPPRGVRVAMEMQAEAERKKRAQVLESEGERQSNINIADGKKSSVILQSEAAKMDQINRAQGEAEAILARAKATAEGLAMVSQSLKENGGVEAASLRVAEQYIQAFSNVAKEVKNITLYHYMQGTTMLLPSAVSNPASMMAQALTMYKSLIGNVSNDGSPETSSPALTTGVKGNASSGETGDESGTTANTADRGHLDSSTPRFSLQSPDKEA</sequence>
<keyword evidence="3" id="KW-0496">Mitochondrion</keyword>
<dbReference type="OrthoDB" id="434619at2759"/>
<dbReference type="Gene3D" id="3.30.479.30">
    <property type="entry name" value="Band 7 domain"/>
    <property type="match status" value="1"/>
</dbReference>
<feature type="region of interest" description="Disordered" evidence="4">
    <location>
        <begin position="392"/>
        <end position="448"/>
    </location>
</feature>
<dbReference type="CDD" id="cd08829">
    <property type="entry name" value="SPFH_paraslipin"/>
    <property type="match status" value="1"/>
</dbReference>
<dbReference type="GO" id="GO:0098552">
    <property type="term" value="C:side of membrane"/>
    <property type="evidence" value="ECO:0007669"/>
    <property type="project" value="UniProtKB-ARBA"/>
</dbReference>
<keyword evidence="7" id="KW-1185">Reference proteome</keyword>
<feature type="domain" description="Band 7" evidence="5">
    <location>
        <begin position="82"/>
        <end position="250"/>
    </location>
</feature>
<comment type="subcellular location">
    <subcellularLocation>
        <location evidence="1">Mitochondrion</location>
    </subcellularLocation>
</comment>
<proteinExistence type="inferred from homology"/>
<feature type="compositionally biased region" description="Polar residues" evidence="4">
    <location>
        <begin position="410"/>
        <end position="426"/>
    </location>
</feature>
<feature type="compositionally biased region" description="Polar residues" evidence="4">
    <location>
        <begin position="433"/>
        <end position="448"/>
    </location>
</feature>
<evidence type="ECO:0000256" key="2">
    <source>
        <dbReference type="ARBA" id="ARBA00008164"/>
    </source>
</evidence>